<keyword evidence="3" id="KW-1185">Reference proteome</keyword>
<dbReference type="Proteomes" id="UP001596328">
    <property type="component" value="Unassembled WGS sequence"/>
</dbReference>
<accession>A0ABD5RWF1</accession>
<dbReference type="EMBL" id="JBHSWU010000033">
    <property type="protein sequence ID" value="MFC6723666.1"/>
    <property type="molecule type" value="Genomic_DNA"/>
</dbReference>
<evidence type="ECO:0000256" key="1">
    <source>
        <dbReference type="SAM" id="Phobius"/>
    </source>
</evidence>
<protein>
    <recommendedName>
        <fullName evidence="4">Class III signal peptide</fullName>
    </recommendedName>
</protein>
<dbReference type="AlphaFoldDB" id="A0ABD5RWF1"/>
<evidence type="ECO:0008006" key="4">
    <source>
        <dbReference type="Google" id="ProtNLM"/>
    </source>
</evidence>
<keyword evidence="1" id="KW-1133">Transmembrane helix</keyword>
<gene>
    <name evidence="2" type="ORF">ACFQE1_04540</name>
</gene>
<sequence length="50" mass="5238">MSDGFYIKIGDKELGMLPGGILALVLGLAVAGYGAYDYTQQSAAIENSVR</sequence>
<evidence type="ECO:0000313" key="2">
    <source>
        <dbReference type="EMBL" id="MFC6723666.1"/>
    </source>
</evidence>
<keyword evidence="1" id="KW-0472">Membrane</keyword>
<name>A0ABD5RWF1_9EURY</name>
<proteinExistence type="predicted"/>
<feature type="transmembrane region" description="Helical" evidence="1">
    <location>
        <begin position="15"/>
        <end position="36"/>
    </location>
</feature>
<reference evidence="2 3" key="1">
    <citation type="journal article" date="2019" name="Int. J. Syst. Evol. Microbiol.">
        <title>The Global Catalogue of Microorganisms (GCM) 10K type strain sequencing project: providing services to taxonomists for standard genome sequencing and annotation.</title>
        <authorList>
            <consortium name="The Broad Institute Genomics Platform"/>
            <consortium name="The Broad Institute Genome Sequencing Center for Infectious Disease"/>
            <person name="Wu L."/>
            <person name="Ma J."/>
        </authorList>
    </citation>
    <scope>NUCLEOTIDE SEQUENCE [LARGE SCALE GENOMIC DNA]</scope>
    <source>
        <strain evidence="2 3">NBRC 111368</strain>
    </source>
</reference>
<comment type="caution">
    <text evidence="2">The sequence shown here is derived from an EMBL/GenBank/DDBJ whole genome shotgun (WGS) entry which is preliminary data.</text>
</comment>
<evidence type="ECO:0000313" key="3">
    <source>
        <dbReference type="Proteomes" id="UP001596328"/>
    </source>
</evidence>
<organism evidence="2 3">
    <name type="scientific">Halobium palmae</name>
    <dbReference type="NCBI Taxonomy" id="1776492"/>
    <lineage>
        <taxon>Archaea</taxon>
        <taxon>Methanobacteriati</taxon>
        <taxon>Methanobacteriota</taxon>
        <taxon>Stenosarchaea group</taxon>
        <taxon>Halobacteria</taxon>
        <taxon>Halobacteriales</taxon>
        <taxon>Haloferacaceae</taxon>
        <taxon>Halobium</taxon>
    </lineage>
</organism>
<keyword evidence="1" id="KW-0812">Transmembrane</keyword>